<comment type="caution">
    <text evidence="2">The sequence shown here is derived from an EMBL/GenBank/DDBJ whole genome shotgun (WGS) entry which is preliminary data.</text>
</comment>
<protein>
    <submittedName>
        <fullName evidence="2">Uncharacterized protein</fullName>
    </submittedName>
</protein>
<proteinExistence type="predicted"/>
<sequence>MSETPGQYNKSDGTPFNQPISSAEHTTLDFVTANNSFHWKTDYFKFCQVLGLMPDSYAEEKYSQFRELISNLNQFDVDLHQ</sequence>
<accession>A0A951PUW4</accession>
<dbReference type="Proteomes" id="UP000753908">
    <property type="component" value="Unassembled WGS sequence"/>
</dbReference>
<reference evidence="2" key="2">
    <citation type="journal article" date="2022" name="Microbiol. Resour. Announc.">
        <title>Metagenome Sequencing to Explore Phylogenomics of Terrestrial Cyanobacteria.</title>
        <authorList>
            <person name="Ward R.D."/>
            <person name="Stajich J.E."/>
            <person name="Johansen J.R."/>
            <person name="Huntemann M."/>
            <person name="Clum A."/>
            <person name="Foster B."/>
            <person name="Foster B."/>
            <person name="Roux S."/>
            <person name="Palaniappan K."/>
            <person name="Varghese N."/>
            <person name="Mukherjee S."/>
            <person name="Reddy T.B.K."/>
            <person name="Daum C."/>
            <person name="Copeland A."/>
            <person name="Chen I.A."/>
            <person name="Ivanova N.N."/>
            <person name="Kyrpides N.C."/>
            <person name="Shapiro N."/>
            <person name="Eloe-Fadrosh E.A."/>
            <person name="Pietrasiak N."/>
        </authorList>
    </citation>
    <scope>NUCLEOTIDE SEQUENCE</scope>
    <source>
        <strain evidence="2">CPER-KK1</strain>
    </source>
</reference>
<evidence type="ECO:0000313" key="3">
    <source>
        <dbReference type="Proteomes" id="UP000753908"/>
    </source>
</evidence>
<feature type="region of interest" description="Disordered" evidence="1">
    <location>
        <begin position="1"/>
        <end position="20"/>
    </location>
</feature>
<evidence type="ECO:0000256" key="1">
    <source>
        <dbReference type="SAM" id="MobiDB-lite"/>
    </source>
</evidence>
<gene>
    <name evidence="2" type="ORF">KME25_33940</name>
</gene>
<evidence type="ECO:0000313" key="2">
    <source>
        <dbReference type="EMBL" id="MBW4549369.1"/>
    </source>
</evidence>
<dbReference type="AlphaFoldDB" id="A0A951PUW4"/>
<reference evidence="2" key="1">
    <citation type="submission" date="2021-05" db="EMBL/GenBank/DDBJ databases">
        <authorList>
            <person name="Pietrasiak N."/>
            <person name="Ward R."/>
            <person name="Stajich J.E."/>
            <person name="Kurbessoian T."/>
        </authorList>
    </citation>
    <scope>NUCLEOTIDE SEQUENCE</scope>
    <source>
        <strain evidence="2">CPER-KK1</strain>
    </source>
</reference>
<dbReference type="EMBL" id="JAHHIF010000095">
    <property type="protein sequence ID" value="MBW4549369.1"/>
    <property type="molecule type" value="Genomic_DNA"/>
</dbReference>
<name>A0A951PUW4_9CYAN</name>
<organism evidence="2 3">
    <name type="scientific">Symplocastrum torsivum CPER-KK1</name>
    <dbReference type="NCBI Taxonomy" id="450513"/>
    <lineage>
        <taxon>Bacteria</taxon>
        <taxon>Bacillati</taxon>
        <taxon>Cyanobacteriota</taxon>
        <taxon>Cyanophyceae</taxon>
        <taxon>Oscillatoriophycideae</taxon>
        <taxon>Oscillatoriales</taxon>
        <taxon>Microcoleaceae</taxon>
        <taxon>Symplocastrum</taxon>
    </lineage>
</organism>